<evidence type="ECO:0000313" key="3">
    <source>
        <dbReference type="Proteomes" id="UP001501638"/>
    </source>
</evidence>
<sequence length="46" mass="4830">MKYIFTSFVFALALTGPAALEQVSRSEATGYTVTAGSTVTNDLGWG</sequence>
<dbReference type="Proteomes" id="UP001501638">
    <property type="component" value="Unassembled WGS sequence"/>
</dbReference>
<reference evidence="3" key="1">
    <citation type="journal article" date="2019" name="Int. J. Syst. Evol. Microbiol.">
        <title>The Global Catalogue of Microorganisms (GCM) 10K type strain sequencing project: providing services to taxonomists for standard genome sequencing and annotation.</title>
        <authorList>
            <consortium name="The Broad Institute Genomics Platform"/>
            <consortium name="The Broad Institute Genome Sequencing Center for Infectious Disease"/>
            <person name="Wu L."/>
            <person name="Ma J."/>
        </authorList>
    </citation>
    <scope>NUCLEOTIDE SEQUENCE [LARGE SCALE GENOMIC DNA]</scope>
    <source>
        <strain evidence="3">JCM 6305</strain>
    </source>
</reference>
<organism evidence="2 3">
    <name type="scientific">Streptomyces macrosporus</name>
    <dbReference type="NCBI Taxonomy" id="44032"/>
    <lineage>
        <taxon>Bacteria</taxon>
        <taxon>Bacillati</taxon>
        <taxon>Actinomycetota</taxon>
        <taxon>Actinomycetes</taxon>
        <taxon>Kitasatosporales</taxon>
        <taxon>Streptomycetaceae</taxon>
        <taxon>Streptomyces</taxon>
    </lineage>
</organism>
<keyword evidence="3" id="KW-1185">Reference proteome</keyword>
<protein>
    <submittedName>
        <fullName evidence="2">Uncharacterized protein</fullName>
    </submittedName>
</protein>
<evidence type="ECO:0000256" key="1">
    <source>
        <dbReference type="SAM" id="SignalP"/>
    </source>
</evidence>
<dbReference type="EMBL" id="BAAASZ010000051">
    <property type="protein sequence ID" value="GAA2466289.1"/>
    <property type="molecule type" value="Genomic_DNA"/>
</dbReference>
<proteinExistence type="predicted"/>
<feature type="signal peptide" evidence="1">
    <location>
        <begin position="1"/>
        <end position="18"/>
    </location>
</feature>
<keyword evidence="1" id="KW-0732">Signal</keyword>
<accession>A0ABN3KPQ0</accession>
<gene>
    <name evidence="2" type="ORF">GCM10010405_58570</name>
</gene>
<feature type="chain" id="PRO_5045670607" evidence="1">
    <location>
        <begin position="19"/>
        <end position="46"/>
    </location>
</feature>
<comment type="caution">
    <text evidence="2">The sequence shown here is derived from an EMBL/GenBank/DDBJ whole genome shotgun (WGS) entry which is preliminary data.</text>
</comment>
<dbReference type="RefSeq" id="WP_344328891.1">
    <property type="nucleotide sequence ID" value="NZ_BAAASZ010000051.1"/>
</dbReference>
<name>A0ABN3KPQ0_9ACTN</name>
<evidence type="ECO:0000313" key="2">
    <source>
        <dbReference type="EMBL" id="GAA2466289.1"/>
    </source>
</evidence>